<reference evidence="1 2" key="1">
    <citation type="journal article" date="2011" name="Stand. Genomic Sci.">
        <title>Complete genome sequence of Haliscomenobacter hydrossis type strain (O).</title>
        <authorList>
            <consortium name="US DOE Joint Genome Institute (JGI-PGF)"/>
            <person name="Daligault H."/>
            <person name="Lapidus A."/>
            <person name="Zeytun A."/>
            <person name="Nolan M."/>
            <person name="Lucas S."/>
            <person name="Del Rio T.G."/>
            <person name="Tice H."/>
            <person name="Cheng J.F."/>
            <person name="Tapia R."/>
            <person name="Han C."/>
            <person name="Goodwin L."/>
            <person name="Pitluck S."/>
            <person name="Liolios K."/>
            <person name="Pagani I."/>
            <person name="Ivanova N."/>
            <person name="Huntemann M."/>
            <person name="Mavromatis K."/>
            <person name="Mikhailova N."/>
            <person name="Pati A."/>
            <person name="Chen A."/>
            <person name="Palaniappan K."/>
            <person name="Land M."/>
            <person name="Hauser L."/>
            <person name="Brambilla E.M."/>
            <person name="Rohde M."/>
            <person name="Verbarg S."/>
            <person name="Goker M."/>
            <person name="Bristow J."/>
            <person name="Eisen J.A."/>
            <person name="Markowitz V."/>
            <person name="Hugenholtz P."/>
            <person name="Kyrpides N.C."/>
            <person name="Klenk H.P."/>
            <person name="Woyke T."/>
        </authorList>
    </citation>
    <scope>NUCLEOTIDE SEQUENCE [LARGE SCALE GENOMIC DNA]</scope>
    <source>
        <strain evidence="2">ATCC 27775 / DSM 1100 / LMG 10767 / O</strain>
    </source>
</reference>
<dbReference type="AlphaFoldDB" id="F4L0G8"/>
<accession>F4L0G8</accession>
<gene>
    <name evidence="1" type="ordered locus">Halhy_0571</name>
</gene>
<sequence length="1239" mass="139501">MSDCAERLNPKRVEREGISRTERMQNALHPAFAKVIEHGSADWMVYAKRLAEYIHFVDSDNQLAGNWEPFFAKDPSVLLALAAVQRVDFYKQNLQGYLKYLLESDHEPNVNELKQHFGAIFNSVGTLATQLDLLQDTLPLQMSLKNTLQSLIRSQLAGPFERLKLHFQAAVANNLIDLSMPLQWSILGSDIVAFDKTVDRIFSPDWNSSTNTGFDAESILGNPAGSVFERLNFAAGHNLFADILDQFLKVYARVVTEAKSSLEKTLTEQDSHQPHYALFLAFLRLLEYARDHANTLTGRHLDFYYKEVLQLIKRPAEPNHVHLVFELAKHRDTHLIKKGTAFKGGKDSSGKPVEYHLAEDFVVNRAKVTRLQSLHHNEQLFAFPVTNSQDGRGSDLDTPDGQWDAFVRTDTIDDLAQVGFAIASHYLYLREGQRRIWLRLHVKNLPKDNLLLRTFCQSFDFWLTGEKGWVKASLDESAIATGNLTQIIEIPLLLDGGQPPIVPLLAKPHGHNLPEGLPTLKVLLRQDGATTVSVKNLQDMAIVPAQSSLVVAVGYDDSRGEQLNGQGLKDLHIVSKLGTLKPDKPFLPFGPLPEKEDALIIGSDEAMQKEGAALQFQVRWKGLPDWRGDLDYDWVNEFTPRITLQMLKNGRWEDSLASDKEGSIGLQIINEELEPQAGHTFPLKKIVLPSGVASEPHFNPQTYGVNSRNGFLRLELLGDFGHKLYQLTLPRYLMRVALKETIVTDKRPLRDLVYDYDNDKKKYIPHNEFTFIQDFVEHFSKAMPTAPYTPEVESLILCYTASVQLNNAAARFYQLTPFGYCPAASESSGNLTLFKGWPTQGELFIGIEELKPPQNLSLLFQLAEGSADPTVLKPAEHLTWSYLSGNEWKVLSPAEFSDQTGQLTRSGIIRFSVPKDATNHDSHILPAGSHWIRMSLTEKPEAICKIISIAAQAALASFIDTGNAADFLAAQTPAGSITKFNLPDAAVKKLIQPYATFGGRQVEAEDHFYTRISERLRHKQRAITVWDYEHLILEAFPQIFKVKCLNHTRFEPAETGKGKIYNELAPGHVTVVTIPDLLNRNAIDPLRPYTNLGDLALIKEFLQKHVPCFVQLHLQNPVYEEVRVKFRVKFFPGVDETFHRELLQKTVVRHLAPWAFGDSRDIRFGGRLYKSALIDLVEEQPYVDYVTDFQLFHESNGDDQEEVQASVALAVLTPAPAEQQSVEVIAENPEMGSEAKCRC</sequence>
<dbReference type="EMBL" id="CP002691">
    <property type="protein sequence ID" value="AEE48480.1"/>
    <property type="molecule type" value="Genomic_DNA"/>
</dbReference>
<keyword evidence="2" id="KW-1185">Reference proteome</keyword>
<proteinExistence type="predicted"/>
<evidence type="ECO:0000313" key="2">
    <source>
        <dbReference type="Proteomes" id="UP000008461"/>
    </source>
</evidence>
<name>F4L0G8_HALH1</name>
<reference key="2">
    <citation type="submission" date="2011-04" db="EMBL/GenBank/DDBJ databases">
        <title>Complete sequence of chromosome of Haliscomenobacter hydrossis DSM 1100.</title>
        <authorList>
            <consortium name="US DOE Joint Genome Institute (JGI-PGF)"/>
            <person name="Lucas S."/>
            <person name="Han J."/>
            <person name="Lapidus A."/>
            <person name="Bruce D."/>
            <person name="Goodwin L."/>
            <person name="Pitluck S."/>
            <person name="Peters L."/>
            <person name="Kyrpides N."/>
            <person name="Mavromatis K."/>
            <person name="Ivanova N."/>
            <person name="Ovchinnikova G."/>
            <person name="Pagani I."/>
            <person name="Daligault H."/>
            <person name="Detter J.C."/>
            <person name="Han C."/>
            <person name="Land M."/>
            <person name="Hauser L."/>
            <person name="Markowitz V."/>
            <person name="Cheng J.-F."/>
            <person name="Hugenholtz P."/>
            <person name="Woyke T."/>
            <person name="Wu D."/>
            <person name="Verbarg S."/>
            <person name="Frueling A."/>
            <person name="Brambilla E."/>
            <person name="Klenk H.-P."/>
            <person name="Eisen J.A."/>
        </authorList>
    </citation>
    <scope>NUCLEOTIDE SEQUENCE</scope>
    <source>
        <strain>DSM 1100</strain>
    </source>
</reference>
<dbReference type="RefSeq" id="WP_013763044.1">
    <property type="nucleotide sequence ID" value="NC_015510.1"/>
</dbReference>
<dbReference type="STRING" id="760192.Halhy_0571"/>
<dbReference type="OrthoDB" id="9762853at2"/>
<dbReference type="HOGENOM" id="CLU_006486_0_0_10"/>
<protein>
    <submittedName>
        <fullName evidence="1">Uncharacterized protein</fullName>
    </submittedName>
</protein>
<evidence type="ECO:0000313" key="1">
    <source>
        <dbReference type="EMBL" id="AEE48480.1"/>
    </source>
</evidence>
<organism evidence="1 2">
    <name type="scientific">Haliscomenobacter hydrossis (strain ATCC 27775 / DSM 1100 / LMG 10767 / O)</name>
    <dbReference type="NCBI Taxonomy" id="760192"/>
    <lineage>
        <taxon>Bacteria</taxon>
        <taxon>Pseudomonadati</taxon>
        <taxon>Bacteroidota</taxon>
        <taxon>Saprospiria</taxon>
        <taxon>Saprospirales</taxon>
        <taxon>Haliscomenobacteraceae</taxon>
        <taxon>Haliscomenobacter</taxon>
    </lineage>
</organism>
<dbReference type="Proteomes" id="UP000008461">
    <property type="component" value="Chromosome"/>
</dbReference>
<dbReference type="eggNOG" id="COG3299">
    <property type="taxonomic scope" value="Bacteria"/>
</dbReference>
<dbReference type="KEGG" id="hhy:Halhy_0571"/>